<comment type="subunit">
    <text evidence="6">Homodimer.</text>
</comment>
<dbReference type="Proteomes" id="UP001519307">
    <property type="component" value="Unassembled WGS sequence"/>
</dbReference>
<comment type="similarity">
    <text evidence="6">Belongs to the MrnC RNase family.</text>
</comment>
<keyword evidence="6" id="KW-0694">RNA-binding</keyword>
<comment type="subcellular location">
    <subcellularLocation>
        <location evidence="6">Cytoplasm</location>
    </subcellularLocation>
</comment>
<keyword evidence="3 6" id="KW-0540">Nuclease</keyword>
<keyword evidence="1 6" id="KW-0690">Ribosome biogenesis</keyword>
<evidence type="ECO:0000259" key="7">
    <source>
        <dbReference type="SMART" id="SM00535"/>
    </source>
</evidence>
<dbReference type="CDD" id="cd00593">
    <property type="entry name" value="RIBOc"/>
    <property type="match status" value="1"/>
</dbReference>
<dbReference type="InterPro" id="IPR036389">
    <property type="entry name" value="RNase_III_sf"/>
</dbReference>
<keyword evidence="5 6" id="KW-0378">Hydrolase</keyword>
<dbReference type="GO" id="GO:0016787">
    <property type="term" value="F:hydrolase activity"/>
    <property type="evidence" value="ECO:0007669"/>
    <property type="project" value="UniProtKB-KW"/>
</dbReference>
<comment type="caution">
    <text evidence="8">The sequence shown here is derived from an EMBL/GenBank/DDBJ whole genome shotgun (WGS) entry which is preliminary data.</text>
</comment>
<evidence type="ECO:0000313" key="9">
    <source>
        <dbReference type="Proteomes" id="UP001519307"/>
    </source>
</evidence>
<keyword evidence="6" id="KW-0699">rRNA-binding</keyword>
<dbReference type="PIRSF" id="PIRSF005520">
    <property type="entry name" value="UCP005520"/>
    <property type="match status" value="1"/>
</dbReference>
<name>A0ABS4KW56_9CLOT</name>
<comment type="cofactor">
    <cofactor evidence="6">
        <name>Mg(2+)</name>
        <dbReference type="ChEBI" id="CHEBI:18420"/>
    </cofactor>
</comment>
<dbReference type="InterPro" id="IPR000999">
    <property type="entry name" value="RNase_III_dom"/>
</dbReference>
<comment type="function">
    <text evidence="6">Involved in correct processing of both the 5' and 3' ends of 23S rRNA precursor. Processes 30S rRNA precursor transcript even in absence of ribonuclease 3 (Rnc); Rnc processes 30S rRNA into smaller rRNA precursors.</text>
</comment>
<dbReference type="Pfam" id="PF00636">
    <property type="entry name" value="Ribonuclease_3"/>
    <property type="match status" value="1"/>
</dbReference>
<evidence type="ECO:0000256" key="3">
    <source>
        <dbReference type="ARBA" id="ARBA00022722"/>
    </source>
</evidence>
<dbReference type="EMBL" id="JAGGLM010000010">
    <property type="protein sequence ID" value="MBP2033144.1"/>
    <property type="molecule type" value="Genomic_DNA"/>
</dbReference>
<evidence type="ECO:0000256" key="5">
    <source>
        <dbReference type="ARBA" id="ARBA00022801"/>
    </source>
</evidence>
<dbReference type="HAMAP" id="MF_01468">
    <property type="entry name" value="RNase_Mini_III"/>
    <property type="match status" value="1"/>
</dbReference>
<evidence type="ECO:0000256" key="2">
    <source>
        <dbReference type="ARBA" id="ARBA00022552"/>
    </source>
</evidence>
<accession>A0ABS4KW56</accession>
<protein>
    <recommendedName>
        <fullName evidence="6">Mini-ribonuclease 3</fullName>
        <shortName evidence="6">Mini-3</shortName>
        <shortName evidence="6">Mini-RNase 3</shortName>
        <ecNumber evidence="6">3.1.26.-</ecNumber>
    </recommendedName>
    <alternativeName>
        <fullName evidence="6">Mini-RNase III</fullName>
        <shortName evidence="6">Mini-III</shortName>
    </alternativeName>
</protein>
<dbReference type="PANTHER" id="PTHR34276">
    <property type="entry name" value="MINI-RIBONUCLEASE 3"/>
    <property type="match status" value="1"/>
</dbReference>
<keyword evidence="2 6" id="KW-0698">rRNA processing</keyword>
<proteinExistence type="inferred from homology"/>
<evidence type="ECO:0000313" key="8">
    <source>
        <dbReference type="EMBL" id="MBP2033144.1"/>
    </source>
</evidence>
<gene>
    <name evidence="6" type="primary">mrnC</name>
    <name evidence="8" type="ORF">J2Z42_001827</name>
</gene>
<evidence type="ECO:0000256" key="4">
    <source>
        <dbReference type="ARBA" id="ARBA00022759"/>
    </source>
</evidence>
<dbReference type="Gene3D" id="1.10.1520.10">
    <property type="entry name" value="Ribonuclease III domain"/>
    <property type="match status" value="1"/>
</dbReference>
<sequence length="141" mass="16463">MEDCLFKGEFTEKDVRNLNPLVLAFIGDAVYEVFVRTYLVDKNRDMVVHKLHVKAIKFVKAHSQSEIVKELFSKLSEDELYFFKRGRNAKSGTVPKNADVQDYRFATGFETLIGYLYLTKKCDRLDYLLKIIVDIKENKNL</sequence>
<dbReference type="EC" id="3.1.26.-" evidence="6"/>
<keyword evidence="4 6" id="KW-0255">Endonuclease</keyword>
<keyword evidence="6" id="KW-0460">Magnesium</keyword>
<dbReference type="RefSeq" id="WP_209702292.1">
    <property type="nucleotide sequence ID" value="NZ_JAGGLM010000010.1"/>
</dbReference>
<evidence type="ECO:0000256" key="1">
    <source>
        <dbReference type="ARBA" id="ARBA00022517"/>
    </source>
</evidence>
<dbReference type="InterPro" id="IPR008226">
    <property type="entry name" value="Mini3_fam"/>
</dbReference>
<keyword evidence="6" id="KW-0963">Cytoplasm</keyword>
<feature type="domain" description="RNase III" evidence="7">
    <location>
        <begin position="4"/>
        <end position="140"/>
    </location>
</feature>
<keyword evidence="9" id="KW-1185">Reference proteome</keyword>
<evidence type="ECO:0000256" key="6">
    <source>
        <dbReference type="HAMAP-Rule" id="MF_01468"/>
    </source>
</evidence>
<dbReference type="PANTHER" id="PTHR34276:SF1">
    <property type="entry name" value="MINI-RIBONUCLEASE 3"/>
    <property type="match status" value="1"/>
</dbReference>
<dbReference type="SUPFAM" id="SSF69065">
    <property type="entry name" value="RNase III domain-like"/>
    <property type="match status" value="1"/>
</dbReference>
<reference evidence="8 9" key="1">
    <citation type="submission" date="2021-03" db="EMBL/GenBank/DDBJ databases">
        <title>Genomic Encyclopedia of Type Strains, Phase IV (KMG-IV): sequencing the most valuable type-strain genomes for metagenomic binning, comparative biology and taxonomic classification.</title>
        <authorList>
            <person name="Goeker M."/>
        </authorList>
    </citation>
    <scope>NUCLEOTIDE SEQUENCE [LARGE SCALE GENOMIC DNA]</scope>
    <source>
        <strain evidence="8 9">DSM 28783</strain>
    </source>
</reference>
<feature type="active site" evidence="6">
    <location>
        <position position="28"/>
    </location>
</feature>
<organism evidence="8 9">
    <name type="scientific">Clostridium algifaecis</name>
    <dbReference type="NCBI Taxonomy" id="1472040"/>
    <lineage>
        <taxon>Bacteria</taxon>
        <taxon>Bacillati</taxon>
        <taxon>Bacillota</taxon>
        <taxon>Clostridia</taxon>
        <taxon>Eubacteriales</taxon>
        <taxon>Clostridiaceae</taxon>
        <taxon>Clostridium</taxon>
    </lineage>
</organism>
<dbReference type="SMART" id="SM00535">
    <property type="entry name" value="RIBOc"/>
    <property type="match status" value="1"/>
</dbReference>